<dbReference type="PANTHER" id="PTHR47529:SF1">
    <property type="entry name" value="PERIPLASMIC CHAPERONE PPID"/>
    <property type="match status" value="1"/>
</dbReference>
<dbReference type="InterPro" id="IPR052029">
    <property type="entry name" value="PpiD_chaperone"/>
</dbReference>
<organism evidence="14 15">
    <name type="scientific">Desulfovibrio piger</name>
    <dbReference type="NCBI Taxonomy" id="901"/>
    <lineage>
        <taxon>Bacteria</taxon>
        <taxon>Pseudomonadati</taxon>
        <taxon>Thermodesulfobacteriota</taxon>
        <taxon>Desulfovibrionia</taxon>
        <taxon>Desulfovibrionales</taxon>
        <taxon>Desulfovibrionaceae</taxon>
        <taxon>Desulfovibrio</taxon>
    </lineage>
</organism>
<evidence type="ECO:0000256" key="10">
    <source>
        <dbReference type="ARBA" id="ARBA00042775"/>
    </source>
</evidence>
<keyword evidence="5 12" id="KW-1133">Transmembrane helix</keyword>
<dbReference type="GO" id="GO:0003755">
    <property type="term" value="F:peptidyl-prolyl cis-trans isomerase activity"/>
    <property type="evidence" value="ECO:0007669"/>
    <property type="project" value="UniProtKB-KW"/>
</dbReference>
<feature type="transmembrane region" description="Helical" evidence="12">
    <location>
        <begin position="12"/>
        <end position="31"/>
    </location>
</feature>
<dbReference type="GO" id="GO:0005886">
    <property type="term" value="C:plasma membrane"/>
    <property type="evidence" value="ECO:0007669"/>
    <property type="project" value="UniProtKB-SubCell"/>
</dbReference>
<protein>
    <recommendedName>
        <fullName evidence="9">Periplasmic chaperone PpiD</fullName>
    </recommendedName>
    <alternativeName>
        <fullName evidence="10">Periplasmic folding chaperone</fullName>
    </alternativeName>
</protein>
<accession>A0A1K1LG47</accession>
<dbReference type="InterPro" id="IPR000297">
    <property type="entry name" value="PPIase_PpiC"/>
</dbReference>
<dbReference type="Pfam" id="PF13624">
    <property type="entry name" value="SurA_N_3"/>
    <property type="match status" value="1"/>
</dbReference>
<evidence type="ECO:0000313" key="15">
    <source>
        <dbReference type="Proteomes" id="UP000186323"/>
    </source>
</evidence>
<evidence type="ECO:0000256" key="1">
    <source>
        <dbReference type="ARBA" id="ARBA00004382"/>
    </source>
</evidence>
<dbReference type="Gene3D" id="3.10.50.40">
    <property type="match status" value="1"/>
</dbReference>
<keyword evidence="7" id="KW-0143">Chaperone</keyword>
<comment type="similarity">
    <text evidence="8">Belongs to the PpiD chaperone family.</text>
</comment>
<keyword evidence="11" id="KW-0697">Rotamase</keyword>
<evidence type="ECO:0000256" key="5">
    <source>
        <dbReference type="ARBA" id="ARBA00022989"/>
    </source>
</evidence>
<reference evidence="15" key="1">
    <citation type="submission" date="2016-10" db="EMBL/GenBank/DDBJ databases">
        <authorList>
            <person name="Wegmann U."/>
        </authorList>
    </citation>
    <scope>NUCLEOTIDE SEQUENCE [LARGE SCALE GENOMIC DNA]</scope>
</reference>
<keyword evidence="2" id="KW-1003">Cell membrane</keyword>
<dbReference type="Gene3D" id="1.10.4030.10">
    <property type="entry name" value="Porin chaperone SurA, peptide-binding domain"/>
    <property type="match status" value="1"/>
</dbReference>
<sequence length="650" mass="70913">MLDYIRSNAQSFGVKVAFAIIILVFMFWGVGSLTDGGSSNVVAKVNGEPITAQQFEQAYQRAAEYAMRNDPSLTREALVQQKLGRQVLNELISAQLIRQEAARVGMTVSPEEMHYVVSRLPAFQDAQGKFDPGAYKRAIEAQRMSVAEYEQGLADSILRDKVMRTVAGSAWAAGDEARKYYDFLTQQRTVEYLYLPAADFAASVKPTGEEISAWYEAHKAELASQPRVEVEYVAVAPEALVRPESVDAGAARKWYEANQQRFRQPEQVKVAHILVPLAENASEAAVKQAMEKAARIRSEAEKGDFAAVADANNGPNAAGPGGELGWIQRGQTVKPFEDAAWALQPGQISEPVRSQFGLHIIKMEERKDASVQPFADVEAEVRATLAKQEGVEKVNDVLDSLIGDNINNRPLQESAARAGSYKDADGREQPLLKAERTGLVGQAELQKALGVSDEMAASLMKAPANSPVDTALEAGDRYLVVRVLASEPSTTPSLEQARDRVMKALVAEKSLQAAMEKATAIRKAMTGGTLPAEDAARVRSADLTRDGALAGFVPNPAMNQVIFRAAPQTWIDQAFSVYEQDDSSKGGALLCRVTAVEQPKADGWAGMANLLTELVQRKRVEGMYQTFMRMLEQKAKIEVYNSRVLESAGI</sequence>
<evidence type="ECO:0000256" key="8">
    <source>
        <dbReference type="ARBA" id="ARBA00038408"/>
    </source>
</evidence>
<dbReference type="SUPFAM" id="SSF109998">
    <property type="entry name" value="Triger factor/SurA peptide-binding domain-like"/>
    <property type="match status" value="1"/>
</dbReference>
<feature type="domain" description="PpiC" evidence="13">
    <location>
        <begin position="265"/>
        <end position="365"/>
    </location>
</feature>
<evidence type="ECO:0000256" key="11">
    <source>
        <dbReference type="PROSITE-ProRule" id="PRU00278"/>
    </source>
</evidence>
<evidence type="ECO:0000259" key="13">
    <source>
        <dbReference type="PROSITE" id="PS50198"/>
    </source>
</evidence>
<keyword evidence="4 12" id="KW-0812">Transmembrane</keyword>
<keyword evidence="6 12" id="KW-0472">Membrane</keyword>
<dbReference type="OrthoDB" id="9812372at2"/>
<evidence type="ECO:0000256" key="2">
    <source>
        <dbReference type="ARBA" id="ARBA00022475"/>
    </source>
</evidence>
<evidence type="ECO:0000256" key="7">
    <source>
        <dbReference type="ARBA" id="ARBA00023186"/>
    </source>
</evidence>
<dbReference type="InterPro" id="IPR046357">
    <property type="entry name" value="PPIase_dom_sf"/>
</dbReference>
<keyword evidence="3" id="KW-0997">Cell inner membrane</keyword>
<name>A0A1K1LG47_9BACT</name>
<proteinExistence type="inferred from homology"/>
<dbReference type="Pfam" id="PF00639">
    <property type="entry name" value="Rotamase"/>
    <property type="match status" value="1"/>
</dbReference>
<dbReference type="PANTHER" id="PTHR47529">
    <property type="entry name" value="PEPTIDYL-PROLYL CIS-TRANS ISOMERASE D"/>
    <property type="match status" value="1"/>
</dbReference>
<evidence type="ECO:0000256" key="12">
    <source>
        <dbReference type="SAM" id="Phobius"/>
    </source>
</evidence>
<dbReference type="InterPro" id="IPR027304">
    <property type="entry name" value="Trigger_fact/SurA_dom_sf"/>
</dbReference>
<gene>
    <name evidence="14" type="ORF">DESPIGER_1845</name>
</gene>
<evidence type="ECO:0000313" key="14">
    <source>
        <dbReference type="EMBL" id="SFV73674.1"/>
    </source>
</evidence>
<keyword evidence="15" id="KW-1185">Reference proteome</keyword>
<evidence type="ECO:0000256" key="3">
    <source>
        <dbReference type="ARBA" id="ARBA00022519"/>
    </source>
</evidence>
<dbReference type="RefSeq" id="WP_072335742.1">
    <property type="nucleotide sequence ID" value="NZ_DBGALU010000019.1"/>
</dbReference>
<dbReference type="AlphaFoldDB" id="A0A1K1LG47"/>
<dbReference type="SUPFAM" id="SSF54534">
    <property type="entry name" value="FKBP-like"/>
    <property type="match status" value="1"/>
</dbReference>
<dbReference type="EMBL" id="LT630450">
    <property type="protein sequence ID" value="SFV73674.1"/>
    <property type="molecule type" value="Genomic_DNA"/>
</dbReference>
<comment type="subcellular location">
    <subcellularLocation>
        <location evidence="1">Cell inner membrane</location>
        <topology evidence="1">Single-pass type II membrane protein</topology>
        <orientation evidence="1">Periplasmic side</orientation>
    </subcellularLocation>
</comment>
<keyword evidence="11 14" id="KW-0413">Isomerase</keyword>
<evidence type="ECO:0000256" key="9">
    <source>
        <dbReference type="ARBA" id="ARBA00040743"/>
    </source>
</evidence>
<evidence type="ECO:0000256" key="6">
    <source>
        <dbReference type="ARBA" id="ARBA00023136"/>
    </source>
</evidence>
<dbReference type="KEGG" id="dpg:DESPIGER_1845"/>
<dbReference type="PROSITE" id="PS50198">
    <property type="entry name" value="PPIC_PPIASE_2"/>
    <property type="match status" value="1"/>
</dbReference>
<dbReference type="Proteomes" id="UP000186323">
    <property type="component" value="Chromosome I"/>
</dbReference>
<evidence type="ECO:0000256" key="4">
    <source>
        <dbReference type="ARBA" id="ARBA00022692"/>
    </source>
</evidence>